<gene>
    <name evidence="1" type="ORF">M6B38_388420</name>
</gene>
<evidence type="ECO:0000313" key="1">
    <source>
        <dbReference type="EMBL" id="KAJ6822531.1"/>
    </source>
</evidence>
<keyword evidence="2" id="KW-1185">Reference proteome</keyword>
<dbReference type="EMBL" id="JANAVB010024167">
    <property type="protein sequence ID" value="KAJ6822531.1"/>
    <property type="molecule type" value="Genomic_DNA"/>
</dbReference>
<dbReference type="Proteomes" id="UP001140949">
    <property type="component" value="Unassembled WGS sequence"/>
</dbReference>
<reference evidence="1" key="1">
    <citation type="journal article" date="2023" name="GigaByte">
        <title>Genome assembly of the bearded iris, Iris pallida Lam.</title>
        <authorList>
            <person name="Bruccoleri R.E."/>
            <person name="Oakeley E.J."/>
            <person name="Faust A.M.E."/>
            <person name="Altorfer M."/>
            <person name="Dessus-Babus S."/>
            <person name="Burckhardt D."/>
            <person name="Oertli M."/>
            <person name="Naumann U."/>
            <person name="Petersen F."/>
            <person name="Wong J."/>
        </authorList>
    </citation>
    <scope>NUCLEOTIDE SEQUENCE</scope>
    <source>
        <strain evidence="1">GSM-AAB239-AS_SAM_17_03QT</strain>
    </source>
</reference>
<evidence type="ECO:0000313" key="2">
    <source>
        <dbReference type="Proteomes" id="UP001140949"/>
    </source>
</evidence>
<accession>A0AAX6G2Y6</accession>
<protein>
    <submittedName>
        <fullName evidence="1">Uncharacterized protein</fullName>
    </submittedName>
</protein>
<reference evidence="1" key="2">
    <citation type="submission" date="2023-04" db="EMBL/GenBank/DDBJ databases">
        <authorList>
            <person name="Bruccoleri R.E."/>
            <person name="Oakeley E.J."/>
            <person name="Faust A.-M."/>
            <person name="Dessus-Babus S."/>
            <person name="Altorfer M."/>
            <person name="Burckhardt D."/>
            <person name="Oertli M."/>
            <person name="Naumann U."/>
            <person name="Petersen F."/>
            <person name="Wong J."/>
        </authorList>
    </citation>
    <scope>NUCLEOTIDE SEQUENCE</scope>
    <source>
        <strain evidence="1">GSM-AAB239-AS_SAM_17_03QT</strain>
        <tissue evidence="1">Leaf</tissue>
    </source>
</reference>
<dbReference type="AlphaFoldDB" id="A0AAX6G2Y6"/>
<comment type="caution">
    <text evidence="1">The sequence shown here is derived from an EMBL/GenBank/DDBJ whole genome shotgun (WGS) entry which is preliminary data.</text>
</comment>
<proteinExistence type="predicted"/>
<sequence length="52" mass="6045">MTPCPWTSIMVRLTSPSFSREATRPLEICPFSCITRRPHDYESALVEPLQRH</sequence>
<organism evidence="1 2">
    <name type="scientific">Iris pallida</name>
    <name type="common">Sweet iris</name>
    <dbReference type="NCBI Taxonomy" id="29817"/>
    <lineage>
        <taxon>Eukaryota</taxon>
        <taxon>Viridiplantae</taxon>
        <taxon>Streptophyta</taxon>
        <taxon>Embryophyta</taxon>
        <taxon>Tracheophyta</taxon>
        <taxon>Spermatophyta</taxon>
        <taxon>Magnoliopsida</taxon>
        <taxon>Liliopsida</taxon>
        <taxon>Asparagales</taxon>
        <taxon>Iridaceae</taxon>
        <taxon>Iridoideae</taxon>
        <taxon>Irideae</taxon>
        <taxon>Iris</taxon>
    </lineage>
</organism>
<name>A0AAX6G2Y6_IRIPA</name>